<evidence type="ECO:0000313" key="2">
    <source>
        <dbReference type="EMBL" id="KAL2541441.1"/>
    </source>
</evidence>
<comment type="caution">
    <text evidence="2">The sequence shown here is derived from an EMBL/GenBank/DDBJ whole genome shotgun (WGS) entry which is preliminary data.</text>
</comment>
<protein>
    <submittedName>
        <fullName evidence="2">Ulp1 protease family</fullName>
    </submittedName>
</protein>
<keyword evidence="3" id="KW-1185">Reference proteome</keyword>
<accession>A0ABD1VVL1</accession>
<keyword evidence="2" id="KW-0645">Protease</keyword>
<dbReference type="GO" id="GO:0008233">
    <property type="term" value="F:peptidase activity"/>
    <property type="evidence" value="ECO:0007669"/>
    <property type="project" value="UniProtKB-KW"/>
</dbReference>
<dbReference type="GO" id="GO:0006508">
    <property type="term" value="P:proteolysis"/>
    <property type="evidence" value="ECO:0007669"/>
    <property type="project" value="UniProtKB-KW"/>
</dbReference>
<gene>
    <name evidence="2" type="ORF">Adt_02419</name>
</gene>
<feature type="coiled-coil region" evidence="1">
    <location>
        <begin position="156"/>
        <end position="207"/>
    </location>
</feature>
<evidence type="ECO:0000256" key="1">
    <source>
        <dbReference type="SAM" id="Coils"/>
    </source>
</evidence>
<dbReference type="Proteomes" id="UP001604336">
    <property type="component" value="Unassembled WGS sequence"/>
</dbReference>
<keyword evidence="1" id="KW-0175">Coiled coil</keyword>
<keyword evidence="2" id="KW-0378">Hydrolase</keyword>
<evidence type="ECO:0000313" key="3">
    <source>
        <dbReference type="Proteomes" id="UP001604336"/>
    </source>
</evidence>
<reference evidence="3" key="1">
    <citation type="submission" date="2024-07" db="EMBL/GenBank/DDBJ databases">
        <title>Two chromosome-level genome assemblies of Korean endemic species Abeliophyllum distichum and Forsythia ovata (Oleaceae).</title>
        <authorList>
            <person name="Jang H."/>
        </authorList>
    </citation>
    <scope>NUCLEOTIDE SEQUENCE [LARGE SCALE GENOMIC DNA]</scope>
</reference>
<name>A0ABD1VVL1_9LAMI</name>
<organism evidence="2 3">
    <name type="scientific">Abeliophyllum distichum</name>
    <dbReference type="NCBI Taxonomy" id="126358"/>
    <lineage>
        <taxon>Eukaryota</taxon>
        <taxon>Viridiplantae</taxon>
        <taxon>Streptophyta</taxon>
        <taxon>Embryophyta</taxon>
        <taxon>Tracheophyta</taxon>
        <taxon>Spermatophyta</taxon>
        <taxon>Magnoliopsida</taxon>
        <taxon>eudicotyledons</taxon>
        <taxon>Gunneridae</taxon>
        <taxon>Pentapetalae</taxon>
        <taxon>asterids</taxon>
        <taxon>lamiids</taxon>
        <taxon>Lamiales</taxon>
        <taxon>Oleaceae</taxon>
        <taxon>Forsythieae</taxon>
        <taxon>Abeliophyllum</taxon>
    </lineage>
</organism>
<sequence>MVGEGDIIVAESSEMKRKCIAVEGSLKKMKNTAEPKLKVNDVRITNTEKNVAYTEGLFVNCQSQGQNANEDDNFEHPVIHQSNMMITAPESLVGDESSSKLKKKKIRHSESNEEILKRFAEIEVKLQSNEEILKCLAEIEAKVESNDIILKRLTEIESKIQSNEEIQNRLAELEMKVQSNIQIEKQIKELEEKNDAENVANDTMDLKKNLTDCPSFSLGIEFDMNEKSIEGPAETNVEKSIDQDIINFNEEDWKIVDDVAAHSLAKKMHQNTICASSSKICEIDVNDDDVELKDEDWQKIDEIAAAVLAKHKLEEAITDDEVTPDTPLKRQKKPAALLQSPWVNQYDSAVGTSTVGTTKRVLKGTSAFKVGLFSPCGSDVEAFESWYKQGLVTKKNGDLRIYVIKYAEYFINEMLKEMPKIFNIAHVRKHLAIQLYVYAKKKQVDNYGTDNDWVTTEKTVIFL</sequence>
<dbReference type="AlphaFoldDB" id="A0ABD1VVL1"/>
<dbReference type="EMBL" id="JBFOLK010000001">
    <property type="protein sequence ID" value="KAL2541441.1"/>
    <property type="molecule type" value="Genomic_DNA"/>
</dbReference>
<proteinExistence type="predicted"/>